<dbReference type="InterPro" id="IPR009060">
    <property type="entry name" value="UBA-like_sf"/>
</dbReference>
<protein>
    <recommendedName>
        <fullName evidence="2">UBA domain-containing protein</fullName>
    </recommendedName>
</protein>
<evidence type="ECO:0000313" key="3">
    <source>
        <dbReference type="EMBL" id="CAE0628628.1"/>
    </source>
</evidence>
<dbReference type="Pfam" id="PF00627">
    <property type="entry name" value="UBA"/>
    <property type="match status" value="2"/>
</dbReference>
<dbReference type="PROSITE" id="PS50030">
    <property type="entry name" value="UBA"/>
    <property type="match status" value="3"/>
</dbReference>
<evidence type="ECO:0000256" key="1">
    <source>
        <dbReference type="SAM" id="MobiDB-lite"/>
    </source>
</evidence>
<feature type="compositionally biased region" description="Gly residues" evidence="1">
    <location>
        <begin position="234"/>
        <end position="243"/>
    </location>
</feature>
<feature type="domain" description="UBA" evidence="2">
    <location>
        <begin position="311"/>
        <end position="351"/>
    </location>
</feature>
<feature type="region of interest" description="Disordered" evidence="1">
    <location>
        <begin position="224"/>
        <end position="246"/>
    </location>
</feature>
<sequence>MEDLEEEEEERPITSEPPAGAPSATAKPRKGKKTKKGGKKASKKKSAKKHHGPTQYQEEAWAEQLSTLEAMGFPRETALKALYQVGGRLEPALGQLMGEDVGSQLDAEALAIEASTTTNNQEEAQKSRNESNKSKGKKGKGKGKDGKSTSDKARGSTPQSSSTEALARAFNGDTIEEEAAESAVQGTSTVKIKGLVQEDRGPLLTQRHLTNAFAALLDDDEGGAAEGARLRSPPGGGGEGPPLGEGRLRQLSAFGTLTAMGFPEEQVLKALAPRGCSVEEALENIALDESGAGDDNNARKDQGGENQHAVSFKQEEIEKILTFGFNEEEARDALVRYAGDFERAINYLLTSMEDDF</sequence>
<dbReference type="CDD" id="cd14270">
    <property type="entry name" value="UBA"/>
    <property type="match status" value="1"/>
</dbReference>
<organism evidence="3">
    <name type="scientific">Heterosigma akashiwo</name>
    <name type="common">Chromophytic alga</name>
    <name type="synonym">Heterosigma carterae</name>
    <dbReference type="NCBI Taxonomy" id="2829"/>
    <lineage>
        <taxon>Eukaryota</taxon>
        <taxon>Sar</taxon>
        <taxon>Stramenopiles</taxon>
        <taxon>Ochrophyta</taxon>
        <taxon>Raphidophyceae</taxon>
        <taxon>Chattonellales</taxon>
        <taxon>Chattonellaceae</taxon>
        <taxon>Heterosigma</taxon>
    </lineage>
</organism>
<gene>
    <name evidence="3" type="ORF">HAKA00212_LOCUS7310</name>
</gene>
<dbReference type="SUPFAM" id="SSF46934">
    <property type="entry name" value="UBA-like"/>
    <property type="match status" value="3"/>
</dbReference>
<reference evidence="3" key="1">
    <citation type="submission" date="2021-01" db="EMBL/GenBank/DDBJ databases">
        <authorList>
            <person name="Corre E."/>
            <person name="Pelletier E."/>
            <person name="Niang G."/>
            <person name="Scheremetjew M."/>
            <person name="Finn R."/>
            <person name="Kale V."/>
            <person name="Holt S."/>
            <person name="Cochrane G."/>
            <person name="Meng A."/>
            <person name="Brown T."/>
            <person name="Cohen L."/>
        </authorList>
    </citation>
    <scope>NUCLEOTIDE SEQUENCE</scope>
    <source>
        <strain evidence="3">CCMP3107</strain>
    </source>
</reference>
<dbReference type="Gene3D" id="1.10.8.10">
    <property type="entry name" value="DNA helicase RuvA subunit, C-terminal domain"/>
    <property type="match status" value="3"/>
</dbReference>
<feature type="compositionally biased region" description="Acidic residues" evidence="1">
    <location>
        <begin position="1"/>
        <end position="10"/>
    </location>
</feature>
<feature type="compositionally biased region" description="Basic residues" evidence="1">
    <location>
        <begin position="27"/>
        <end position="52"/>
    </location>
</feature>
<feature type="compositionally biased region" description="Basic and acidic residues" evidence="1">
    <location>
        <begin position="123"/>
        <end position="133"/>
    </location>
</feature>
<dbReference type="SMART" id="SM00165">
    <property type="entry name" value="UBA"/>
    <property type="match status" value="3"/>
</dbReference>
<accession>A0A7S4D4Q1</accession>
<dbReference type="InterPro" id="IPR015940">
    <property type="entry name" value="UBA"/>
</dbReference>
<evidence type="ECO:0000259" key="2">
    <source>
        <dbReference type="PROSITE" id="PS50030"/>
    </source>
</evidence>
<feature type="domain" description="UBA" evidence="2">
    <location>
        <begin position="247"/>
        <end position="288"/>
    </location>
</feature>
<proteinExistence type="predicted"/>
<name>A0A7S4D4Q1_HETAK</name>
<feature type="region of interest" description="Disordered" evidence="1">
    <location>
        <begin position="108"/>
        <end position="186"/>
    </location>
</feature>
<dbReference type="AlphaFoldDB" id="A0A7S4D4Q1"/>
<feature type="region of interest" description="Disordered" evidence="1">
    <location>
        <begin position="1"/>
        <end position="60"/>
    </location>
</feature>
<dbReference type="EMBL" id="HBIU01015682">
    <property type="protein sequence ID" value="CAE0628628.1"/>
    <property type="molecule type" value="Transcribed_RNA"/>
</dbReference>
<feature type="region of interest" description="Disordered" evidence="1">
    <location>
        <begin position="288"/>
        <end position="309"/>
    </location>
</feature>
<feature type="compositionally biased region" description="Basic and acidic residues" evidence="1">
    <location>
        <begin position="142"/>
        <end position="154"/>
    </location>
</feature>
<feature type="domain" description="UBA" evidence="2">
    <location>
        <begin position="55"/>
        <end position="99"/>
    </location>
</feature>